<dbReference type="CDD" id="cd17039">
    <property type="entry name" value="Ubl_ubiquitin_like"/>
    <property type="match status" value="1"/>
</dbReference>
<dbReference type="PROSITE" id="PS50053">
    <property type="entry name" value="UBIQUITIN_2"/>
    <property type="match status" value="1"/>
</dbReference>
<feature type="domain" description="Ubiquitin-like" evidence="2">
    <location>
        <begin position="76"/>
        <end position="159"/>
    </location>
</feature>
<feature type="region of interest" description="Disordered" evidence="1">
    <location>
        <begin position="1"/>
        <end position="59"/>
    </location>
</feature>
<organism evidence="3">
    <name type="scientific">Alexandrium catenella</name>
    <name type="common">Red tide dinoflagellate</name>
    <name type="synonym">Gonyaulax catenella</name>
    <dbReference type="NCBI Taxonomy" id="2925"/>
    <lineage>
        <taxon>Eukaryota</taxon>
        <taxon>Sar</taxon>
        <taxon>Alveolata</taxon>
        <taxon>Dinophyceae</taxon>
        <taxon>Gonyaulacales</taxon>
        <taxon>Pyrocystaceae</taxon>
        <taxon>Alexandrium</taxon>
    </lineage>
</organism>
<feature type="compositionally biased region" description="Low complexity" evidence="1">
    <location>
        <begin position="33"/>
        <end position="50"/>
    </location>
</feature>
<evidence type="ECO:0000259" key="2">
    <source>
        <dbReference type="PROSITE" id="PS50053"/>
    </source>
</evidence>
<name>A0A7S1RHY5_ALECA</name>
<dbReference type="EMBL" id="HBGE01073448">
    <property type="protein sequence ID" value="CAD9167238.1"/>
    <property type="molecule type" value="Transcribed_RNA"/>
</dbReference>
<evidence type="ECO:0000313" key="3">
    <source>
        <dbReference type="EMBL" id="CAD9167238.1"/>
    </source>
</evidence>
<dbReference type="AlphaFoldDB" id="A0A7S1RHY5"/>
<accession>A0A7S1RHY5</accession>
<sequence>MASRRPLPAVPRMMAGPLSARPASSEPRPLPLVPRMLVGPLSARSPSSGPRHGGGSFPAATAPAVFRRPKLPEGVVRIAVLTSRTGRIELEVPHDEPVEGIRRRLAELGEVRGHPADLFPAAAAAAEADARLLFHGIPLKLDRPLDEQGAGDGAVLRLLPGLRESRAAHVKTARRGLLMTPGNRPWAPGLARGPREPLLYEANAPYGANLVHRELLPHPALPQPA</sequence>
<dbReference type="Gene3D" id="3.10.20.90">
    <property type="entry name" value="Phosphatidylinositol 3-kinase Catalytic Subunit, Chain A, domain 1"/>
    <property type="match status" value="1"/>
</dbReference>
<gene>
    <name evidence="3" type="ORF">ACAT0790_LOCUS44006</name>
</gene>
<dbReference type="InterPro" id="IPR029071">
    <property type="entry name" value="Ubiquitin-like_domsf"/>
</dbReference>
<proteinExistence type="predicted"/>
<dbReference type="SUPFAM" id="SSF54236">
    <property type="entry name" value="Ubiquitin-like"/>
    <property type="match status" value="1"/>
</dbReference>
<evidence type="ECO:0000256" key="1">
    <source>
        <dbReference type="SAM" id="MobiDB-lite"/>
    </source>
</evidence>
<protein>
    <recommendedName>
        <fullName evidence="2">Ubiquitin-like domain-containing protein</fullName>
    </recommendedName>
</protein>
<dbReference type="InterPro" id="IPR000626">
    <property type="entry name" value="Ubiquitin-like_dom"/>
</dbReference>
<reference evidence="3" key="1">
    <citation type="submission" date="2021-01" db="EMBL/GenBank/DDBJ databases">
        <authorList>
            <person name="Corre E."/>
            <person name="Pelletier E."/>
            <person name="Niang G."/>
            <person name="Scheremetjew M."/>
            <person name="Finn R."/>
            <person name="Kale V."/>
            <person name="Holt S."/>
            <person name="Cochrane G."/>
            <person name="Meng A."/>
            <person name="Brown T."/>
            <person name="Cohen L."/>
        </authorList>
    </citation>
    <scope>NUCLEOTIDE SEQUENCE</scope>
    <source>
        <strain evidence="3">OF101</strain>
    </source>
</reference>